<proteinExistence type="inferred from homology"/>
<evidence type="ECO:0000256" key="2">
    <source>
        <dbReference type="ARBA" id="ARBA00023239"/>
    </source>
</evidence>
<dbReference type="GO" id="GO:0016740">
    <property type="term" value="F:transferase activity"/>
    <property type="evidence" value="ECO:0007669"/>
    <property type="project" value="UniProtKB-KW"/>
</dbReference>
<feature type="domain" description="DJ-1/PfpI" evidence="4">
    <location>
        <begin position="27"/>
        <end position="217"/>
    </location>
</feature>
<dbReference type="PANTHER" id="PTHR48094">
    <property type="entry name" value="PROTEIN/NUCLEIC ACID DEGLYCASE DJ-1-RELATED"/>
    <property type="match status" value="1"/>
</dbReference>
<name>A0A7K1SBG8_9BACT</name>
<dbReference type="Gene3D" id="3.40.50.880">
    <property type="match status" value="1"/>
</dbReference>
<keyword evidence="5" id="KW-0808">Transferase</keyword>
<dbReference type="CDD" id="cd03141">
    <property type="entry name" value="GATase1_Hsp31_like"/>
    <property type="match status" value="1"/>
</dbReference>
<gene>
    <name evidence="5" type="ORF">GO755_14035</name>
</gene>
<dbReference type="EMBL" id="WPIN01000004">
    <property type="protein sequence ID" value="MVM31157.1"/>
    <property type="molecule type" value="Genomic_DNA"/>
</dbReference>
<dbReference type="Proteomes" id="UP000436006">
    <property type="component" value="Unassembled WGS sequence"/>
</dbReference>
<dbReference type="InterPro" id="IPR050325">
    <property type="entry name" value="Prot/Nucl_acid_deglycase"/>
</dbReference>
<dbReference type="InterPro" id="IPR029062">
    <property type="entry name" value="Class_I_gatase-like"/>
</dbReference>
<evidence type="ECO:0000259" key="4">
    <source>
        <dbReference type="Pfam" id="PF01965"/>
    </source>
</evidence>
<dbReference type="AlphaFoldDB" id="A0A7K1SBG8"/>
<dbReference type="GO" id="GO:0005737">
    <property type="term" value="C:cytoplasm"/>
    <property type="evidence" value="ECO:0007669"/>
    <property type="project" value="TreeGrafter"/>
</dbReference>
<evidence type="ECO:0000256" key="1">
    <source>
        <dbReference type="ARBA" id="ARBA00023016"/>
    </source>
</evidence>
<dbReference type="Pfam" id="PF01965">
    <property type="entry name" value="DJ-1_PfpI"/>
    <property type="match status" value="1"/>
</dbReference>
<dbReference type="GO" id="GO:0019243">
    <property type="term" value="P:methylglyoxal catabolic process to D-lactate via S-lactoyl-glutathione"/>
    <property type="evidence" value="ECO:0007669"/>
    <property type="project" value="TreeGrafter"/>
</dbReference>
<sequence>MKKKILFMVTSAGLIGPKNRKTGSLLTELAHPYEAFKKQGYDIDIYSVKGGEAPIDLVELDDPINQAFLNDEGLTKMKTTKSIDNLSIDGYDAVFVPGGLGPVVDMTDNPPVQKILSSFYESGKVVSAVCHGPVSLGNVKLKDGSYLVKGKNVTGFSAVEEANYAKEDVSFELEDLLKERGANYSAVDPWQAYSITDGRLVTGQNPASAQGVAEKVIAILESNF</sequence>
<dbReference type="RefSeq" id="WP_157585746.1">
    <property type="nucleotide sequence ID" value="NZ_WPIN01000004.1"/>
</dbReference>
<comment type="similarity">
    <text evidence="3">Belongs to the peptidase C56 family. HSP31-like subfamily.</text>
</comment>
<keyword evidence="1" id="KW-0346">Stress response</keyword>
<accession>A0A7K1SBG8</accession>
<keyword evidence="5" id="KW-0315">Glutamine amidotransferase</keyword>
<dbReference type="GO" id="GO:0019172">
    <property type="term" value="F:glyoxalase III activity"/>
    <property type="evidence" value="ECO:0007669"/>
    <property type="project" value="TreeGrafter"/>
</dbReference>
<organism evidence="5 6">
    <name type="scientific">Spirosoma arboris</name>
    <dbReference type="NCBI Taxonomy" id="2682092"/>
    <lineage>
        <taxon>Bacteria</taxon>
        <taxon>Pseudomonadati</taxon>
        <taxon>Bacteroidota</taxon>
        <taxon>Cytophagia</taxon>
        <taxon>Cytophagales</taxon>
        <taxon>Cytophagaceae</taxon>
        <taxon>Spirosoma</taxon>
    </lineage>
</organism>
<evidence type="ECO:0000256" key="3">
    <source>
        <dbReference type="ARBA" id="ARBA00038493"/>
    </source>
</evidence>
<protein>
    <submittedName>
        <fullName evidence="5">Type 1 glutamine amidotransferase domain-containing protein</fullName>
    </submittedName>
</protein>
<dbReference type="PANTHER" id="PTHR48094:SF11">
    <property type="entry name" value="GLUTATHIONE-INDEPENDENT GLYOXALASE HSP31-RELATED"/>
    <property type="match status" value="1"/>
</dbReference>
<evidence type="ECO:0000313" key="5">
    <source>
        <dbReference type="EMBL" id="MVM31157.1"/>
    </source>
</evidence>
<dbReference type="SUPFAM" id="SSF52317">
    <property type="entry name" value="Class I glutamine amidotransferase-like"/>
    <property type="match status" value="1"/>
</dbReference>
<dbReference type="InterPro" id="IPR002818">
    <property type="entry name" value="DJ-1/PfpI"/>
</dbReference>
<evidence type="ECO:0000313" key="6">
    <source>
        <dbReference type="Proteomes" id="UP000436006"/>
    </source>
</evidence>
<reference evidence="5 6" key="1">
    <citation type="submission" date="2019-12" db="EMBL/GenBank/DDBJ databases">
        <title>Spirosoma sp. HMF4905 genome sequencing and assembly.</title>
        <authorList>
            <person name="Kang H."/>
            <person name="Cha I."/>
            <person name="Kim H."/>
            <person name="Joh K."/>
        </authorList>
    </citation>
    <scope>NUCLEOTIDE SEQUENCE [LARGE SCALE GENOMIC DNA]</scope>
    <source>
        <strain evidence="5 6">HMF4905</strain>
    </source>
</reference>
<keyword evidence="2" id="KW-0456">Lyase</keyword>
<keyword evidence="6" id="KW-1185">Reference proteome</keyword>
<comment type="caution">
    <text evidence="5">The sequence shown here is derived from an EMBL/GenBank/DDBJ whole genome shotgun (WGS) entry which is preliminary data.</text>
</comment>